<feature type="compositionally biased region" description="Basic and acidic residues" evidence="9">
    <location>
        <begin position="164"/>
        <end position="184"/>
    </location>
</feature>
<keyword evidence="6" id="KW-0805">Transcription regulation</keyword>
<evidence type="ECO:0008006" key="12">
    <source>
        <dbReference type="Google" id="ProtNLM"/>
    </source>
</evidence>
<evidence type="ECO:0000256" key="9">
    <source>
        <dbReference type="SAM" id="MobiDB-lite"/>
    </source>
</evidence>
<gene>
    <name evidence="10" type="primary">107363930</name>
</gene>
<dbReference type="GO" id="GO:0032021">
    <property type="term" value="C:NELF complex"/>
    <property type="evidence" value="ECO:0007669"/>
    <property type="project" value="InterPro"/>
</dbReference>
<accession>T1KGN5</accession>
<evidence type="ECO:0000256" key="4">
    <source>
        <dbReference type="ARBA" id="ARBA00022491"/>
    </source>
</evidence>
<keyword evidence="3" id="KW-0158">Chromosome</keyword>
<evidence type="ECO:0000313" key="10">
    <source>
        <dbReference type="EnsemblMetazoa" id="tetur11g01430.1"/>
    </source>
</evidence>
<dbReference type="OMA" id="SSWGMIA"/>
<dbReference type="STRING" id="32264.T1KGN5"/>
<evidence type="ECO:0000256" key="5">
    <source>
        <dbReference type="ARBA" id="ARBA00022884"/>
    </source>
</evidence>
<dbReference type="InterPro" id="IPR033102">
    <property type="entry name" value="NELFE"/>
</dbReference>
<reference evidence="11" key="1">
    <citation type="submission" date="2011-08" db="EMBL/GenBank/DDBJ databases">
        <authorList>
            <person name="Rombauts S."/>
        </authorList>
    </citation>
    <scope>NUCLEOTIDE SEQUENCE</scope>
    <source>
        <strain evidence="11">London</strain>
    </source>
</reference>
<dbReference type="HOGENOM" id="CLU_1470039_0_0_1"/>
<feature type="compositionally biased region" description="Basic and acidic residues" evidence="9">
    <location>
        <begin position="78"/>
        <end position="88"/>
    </location>
</feature>
<dbReference type="PANTHER" id="PTHR17250">
    <property type="entry name" value="NEGATIVE ELONGATION FACTOR E"/>
    <property type="match status" value="1"/>
</dbReference>
<keyword evidence="5" id="KW-0694">RNA-binding</keyword>
<feature type="compositionally biased region" description="Low complexity" evidence="9">
    <location>
        <begin position="131"/>
        <end position="156"/>
    </location>
</feature>
<evidence type="ECO:0000256" key="8">
    <source>
        <dbReference type="ARBA" id="ARBA00023242"/>
    </source>
</evidence>
<dbReference type="EnsemblMetazoa" id="tetur11g01430.1">
    <property type="protein sequence ID" value="tetur11g01430.1"/>
    <property type="gene ID" value="tetur11g01430"/>
</dbReference>
<dbReference type="KEGG" id="tut:107363930"/>
<dbReference type="OrthoDB" id="378874at2759"/>
<evidence type="ECO:0000256" key="7">
    <source>
        <dbReference type="ARBA" id="ARBA00023163"/>
    </source>
</evidence>
<feature type="compositionally biased region" description="Basic residues" evidence="9">
    <location>
        <begin position="90"/>
        <end position="99"/>
    </location>
</feature>
<dbReference type="AlphaFoldDB" id="T1KGN5"/>
<dbReference type="eggNOG" id="ENOG502QQQ4">
    <property type="taxonomic scope" value="Eukaryota"/>
</dbReference>
<dbReference type="GO" id="GO:0034244">
    <property type="term" value="P:negative regulation of transcription elongation by RNA polymerase II"/>
    <property type="evidence" value="ECO:0007669"/>
    <property type="project" value="TreeGrafter"/>
</dbReference>
<evidence type="ECO:0000256" key="1">
    <source>
        <dbReference type="ARBA" id="ARBA00004123"/>
    </source>
</evidence>
<dbReference type="EMBL" id="CAEY01000069">
    <property type="status" value="NOT_ANNOTATED_CDS"/>
    <property type="molecule type" value="Genomic_DNA"/>
</dbReference>
<protein>
    <recommendedName>
        <fullName evidence="12">Negative elongation factor E</fullName>
    </recommendedName>
</protein>
<feature type="region of interest" description="Disordered" evidence="9">
    <location>
        <begin position="71"/>
        <end position="184"/>
    </location>
</feature>
<proteinExistence type="predicted"/>
<dbReference type="Proteomes" id="UP000015104">
    <property type="component" value="Unassembled WGS sequence"/>
</dbReference>
<dbReference type="GO" id="GO:0003723">
    <property type="term" value="F:RNA binding"/>
    <property type="evidence" value="ECO:0007669"/>
    <property type="project" value="UniProtKB-KW"/>
</dbReference>
<keyword evidence="11" id="KW-1185">Reference proteome</keyword>
<keyword evidence="7" id="KW-0804">Transcription</keyword>
<keyword evidence="4" id="KW-0678">Repressor</keyword>
<evidence type="ECO:0000313" key="11">
    <source>
        <dbReference type="Proteomes" id="UP000015104"/>
    </source>
</evidence>
<name>T1KGN5_TETUR</name>
<reference evidence="10" key="2">
    <citation type="submission" date="2015-06" db="UniProtKB">
        <authorList>
            <consortium name="EnsemblMetazoa"/>
        </authorList>
    </citation>
    <scope>IDENTIFICATION</scope>
</reference>
<dbReference type="PANTHER" id="PTHR17250:SF0">
    <property type="entry name" value="NEGATIVE ELONGATION FACTOR E"/>
    <property type="match status" value="1"/>
</dbReference>
<comment type="subcellular location">
    <subcellularLocation>
        <location evidence="2">Chromosome</location>
    </subcellularLocation>
    <subcellularLocation>
        <location evidence="1">Nucleus</location>
    </subcellularLocation>
</comment>
<evidence type="ECO:0000256" key="3">
    <source>
        <dbReference type="ARBA" id="ARBA00022454"/>
    </source>
</evidence>
<organism evidence="10 11">
    <name type="scientific">Tetranychus urticae</name>
    <name type="common">Two-spotted spider mite</name>
    <dbReference type="NCBI Taxonomy" id="32264"/>
    <lineage>
        <taxon>Eukaryota</taxon>
        <taxon>Metazoa</taxon>
        <taxon>Ecdysozoa</taxon>
        <taxon>Arthropoda</taxon>
        <taxon>Chelicerata</taxon>
        <taxon>Arachnida</taxon>
        <taxon>Acari</taxon>
        <taxon>Acariformes</taxon>
        <taxon>Trombidiformes</taxon>
        <taxon>Prostigmata</taxon>
        <taxon>Eleutherengona</taxon>
        <taxon>Raphignathae</taxon>
        <taxon>Tetranychoidea</taxon>
        <taxon>Tetranychidae</taxon>
        <taxon>Tetranychus</taxon>
    </lineage>
</organism>
<sequence length="184" mass="20143">MVFIQLPSQLSDEEKALQQKYAKLKRKKKLLFQHKTPKVEKPEITTQTVLKRAAESSKQDAKEVAKRLLKAGAIKLAKPPDKEREGQGFKRSKSLARKKIGADKPAGFKPFQPDPERETLPSTGFSMAPKSSSSGYGNSSSPTSSAGSGGPSSSWGMIAASYNRRGEPSNDSQDQREIVSYDDL</sequence>
<dbReference type="GO" id="GO:0005694">
    <property type="term" value="C:chromosome"/>
    <property type="evidence" value="ECO:0007669"/>
    <property type="project" value="UniProtKB-SubCell"/>
</dbReference>
<evidence type="ECO:0000256" key="6">
    <source>
        <dbReference type="ARBA" id="ARBA00023015"/>
    </source>
</evidence>
<keyword evidence="8" id="KW-0539">Nucleus</keyword>
<evidence type="ECO:0000256" key="2">
    <source>
        <dbReference type="ARBA" id="ARBA00004286"/>
    </source>
</evidence>